<evidence type="ECO:0000256" key="2">
    <source>
        <dbReference type="ARBA" id="ARBA00023055"/>
    </source>
</evidence>
<name>A0ABM0GZJ2_SACKO</name>
<comment type="function">
    <text evidence="4">May be involved in the intracellular transport of sterols or other lipids. May bind cholesterol or other sterols.</text>
</comment>
<proteinExistence type="predicted"/>
<keyword evidence="6" id="KW-1185">Reference proteome</keyword>
<sequence>MTDYRALADTALEKVLSYASDETGWIFHKNTDGIKLYYRPSPEFNGILYKTDFIFNASPKNVYDFTRDMGLLQKLNNNIEETQILEMMDDLAVTRVVSASQLMGLVSPREFINVISWKEIPEHNAYTVYHNNVEHASYPIVPEFVRGTTYPSGRLLYPVEGEPNKCRVIGFSQSDIKLSPQTLVDKFTPGMIIGHIKKTMKLINTGQLCKA</sequence>
<evidence type="ECO:0000313" key="6">
    <source>
        <dbReference type="Proteomes" id="UP000694865"/>
    </source>
</evidence>
<gene>
    <name evidence="7" type="primary">LOC100375936</name>
</gene>
<dbReference type="SUPFAM" id="SSF55961">
    <property type="entry name" value="Bet v1-like"/>
    <property type="match status" value="1"/>
</dbReference>
<dbReference type="GeneID" id="100375936"/>
<organism evidence="6 7">
    <name type="scientific">Saccoglossus kowalevskii</name>
    <name type="common">Acorn worm</name>
    <dbReference type="NCBI Taxonomy" id="10224"/>
    <lineage>
        <taxon>Eukaryota</taxon>
        <taxon>Metazoa</taxon>
        <taxon>Hemichordata</taxon>
        <taxon>Enteropneusta</taxon>
        <taxon>Harrimaniidae</taxon>
        <taxon>Saccoglossus</taxon>
    </lineage>
</organism>
<evidence type="ECO:0000256" key="1">
    <source>
        <dbReference type="ARBA" id="ARBA00022448"/>
    </source>
</evidence>
<reference evidence="7" key="1">
    <citation type="submission" date="2025-08" db="UniProtKB">
        <authorList>
            <consortium name="RefSeq"/>
        </authorList>
    </citation>
    <scope>IDENTIFICATION</scope>
    <source>
        <tissue evidence="7">Testes</tissue>
    </source>
</reference>
<dbReference type="InterPro" id="IPR002913">
    <property type="entry name" value="START_lipid-bd_dom"/>
</dbReference>
<dbReference type="InterPro" id="IPR023393">
    <property type="entry name" value="START-like_dom_sf"/>
</dbReference>
<keyword evidence="1" id="KW-0813">Transport</keyword>
<evidence type="ECO:0000313" key="7">
    <source>
        <dbReference type="RefSeq" id="XP_002740874.1"/>
    </source>
</evidence>
<dbReference type="PANTHER" id="PTHR46374">
    <property type="entry name" value="PROTEIN CBG07384"/>
    <property type="match status" value="1"/>
</dbReference>
<dbReference type="Gene3D" id="3.30.530.20">
    <property type="match status" value="1"/>
</dbReference>
<dbReference type="RefSeq" id="XP_002740874.1">
    <property type="nucleotide sequence ID" value="XM_002740828.1"/>
</dbReference>
<accession>A0ABM0GZJ2</accession>
<protein>
    <submittedName>
        <fullName evidence="7">StAR-related lipid transfer protein 5-like</fullName>
    </submittedName>
</protein>
<keyword evidence="3" id="KW-0446">Lipid-binding</keyword>
<dbReference type="Pfam" id="PF01852">
    <property type="entry name" value="START"/>
    <property type="match status" value="1"/>
</dbReference>
<evidence type="ECO:0000259" key="5">
    <source>
        <dbReference type="PROSITE" id="PS50848"/>
    </source>
</evidence>
<dbReference type="PROSITE" id="PS50848">
    <property type="entry name" value="START"/>
    <property type="match status" value="1"/>
</dbReference>
<evidence type="ECO:0000256" key="3">
    <source>
        <dbReference type="ARBA" id="ARBA00023121"/>
    </source>
</evidence>
<dbReference type="SMART" id="SM00234">
    <property type="entry name" value="START"/>
    <property type="match status" value="1"/>
</dbReference>
<keyword evidence="2" id="KW-0445">Lipid transport</keyword>
<dbReference type="InterPro" id="IPR043556">
    <property type="entry name" value="StARD5/6"/>
</dbReference>
<dbReference type="Proteomes" id="UP000694865">
    <property type="component" value="Unplaced"/>
</dbReference>
<feature type="domain" description="START" evidence="5">
    <location>
        <begin position="20"/>
        <end position="185"/>
    </location>
</feature>
<dbReference type="PANTHER" id="PTHR46374:SF1">
    <property type="entry name" value="START DOMAIN-CONTAINING PROTEIN"/>
    <property type="match status" value="1"/>
</dbReference>
<evidence type="ECO:0000256" key="4">
    <source>
        <dbReference type="ARBA" id="ARBA00024750"/>
    </source>
</evidence>